<dbReference type="AlphaFoldDB" id="A0A7G6YBP3"/>
<evidence type="ECO:0000313" key="4">
    <source>
        <dbReference type="Proteomes" id="UP000515511"/>
    </source>
</evidence>
<name>A0A7G6YBP3_9MICO</name>
<sequence length="325" mass="35421">MWPSSTRSTAPPSSTGPTGSCCPSANRHLRRRESTSTPRPGENGRMEHRGRVWGSESPEEPLLGGDVTDGIVRSGDTVRRPRSAASERTRELLAHLERVGFRGAPQFLGIDDRGRDVLSFVDGEVAGRPAPDWVASDDRAASVASLLRAYHDAVASFGVPDTFADAASPLPAGSPPPLPVPNELIGHRDVTLENVVFRDGLACALIDFDLARPSSRADDICNMLQWWAPWQPVQDRPEALADVDECARAALMLDAYGLDESARALLVPLAQNAAERTWYSMRLRAERDGGGWRRMWEAGAGESIRRRQAWLRENADALAGAVGRR</sequence>
<evidence type="ECO:0000259" key="2">
    <source>
        <dbReference type="Pfam" id="PF01636"/>
    </source>
</evidence>
<gene>
    <name evidence="3" type="ORF">F1C12_12750</name>
</gene>
<evidence type="ECO:0000256" key="1">
    <source>
        <dbReference type="SAM" id="MobiDB-lite"/>
    </source>
</evidence>
<evidence type="ECO:0000313" key="3">
    <source>
        <dbReference type="EMBL" id="QNE35908.1"/>
    </source>
</evidence>
<dbReference type="Proteomes" id="UP000515511">
    <property type="component" value="Chromosome"/>
</dbReference>
<keyword evidence="3" id="KW-0808">Transferase</keyword>
<dbReference type="KEGG" id="lse:F1C12_12750"/>
<feature type="compositionally biased region" description="Low complexity" evidence="1">
    <location>
        <begin position="1"/>
        <end position="24"/>
    </location>
</feature>
<accession>A0A7G6YBP3</accession>
<protein>
    <submittedName>
        <fullName evidence="3">Phosphotransferase</fullName>
    </submittedName>
</protein>
<proteinExistence type="predicted"/>
<feature type="region of interest" description="Disordered" evidence="1">
    <location>
        <begin position="1"/>
        <end position="86"/>
    </location>
</feature>
<dbReference type="SUPFAM" id="SSF56112">
    <property type="entry name" value="Protein kinase-like (PK-like)"/>
    <property type="match status" value="1"/>
</dbReference>
<dbReference type="Pfam" id="PF01636">
    <property type="entry name" value="APH"/>
    <property type="match status" value="1"/>
</dbReference>
<dbReference type="EMBL" id="CP043641">
    <property type="protein sequence ID" value="QNE35908.1"/>
    <property type="molecule type" value="Genomic_DNA"/>
</dbReference>
<feature type="domain" description="Aminoglycoside phosphotransferase" evidence="2">
    <location>
        <begin position="181"/>
        <end position="237"/>
    </location>
</feature>
<dbReference type="Gene3D" id="3.90.1200.10">
    <property type="match status" value="1"/>
</dbReference>
<organism evidence="3 4">
    <name type="scientific">Leifsonia shinshuensis</name>
    <dbReference type="NCBI Taxonomy" id="150026"/>
    <lineage>
        <taxon>Bacteria</taxon>
        <taxon>Bacillati</taxon>
        <taxon>Actinomycetota</taxon>
        <taxon>Actinomycetes</taxon>
        <taxon>Micrococcales</taxon>
        <taxon>Microbacteriaceae</taxon>
        <taxon>Leifsonia</taxon>
    </lineage>
</organism>
<dbReference type="InterPro" id="IPR002575">
    <property type="entry name" value="Aminoglycoside_PTrfase"/>
</dbReference>
<dbReference type="GO" id="GO:0016740">
    <property type="term" value="F:transferase activity"/>
    <property type="evidence" value="ECO:0007669"/>
    <property type="project" value="UniProtKB-KW"/>
</dbReference>
<reference evidence="4" key="1">
    <citation type="submission" date="2019-09" db="EMBL/GenBank/DDBJ databases">
        <title>Antimicrobial potential of Antarctic Bacteria.</title>
        <authorList>
            <person name="Benaud N."/>
            <person name="Edwards R.J."/>
            <person name="Ferrari B.C."/>
        </authorList>
    </citation>
    <scope>NUCLEOTIDE SEQUENCE [LARGE SCALE GENOMIC DNA]</scope>
    <source>
        <strain evidence="4">INR9</strain>
    </source>
</reference>
<dbReference type="InterPro" id="IPR011009">
    <property type="entry name" value="Kinase-like_dom_sf"/>
</dbReference>